<dbReference type="InterPro" id="IPR050090">
    <property type="entry name" value="Tyrosine_recombinase_XerCD"/>
</dbReference>
<dbReference type="PANTHER" id="PTHR30349">
    <property type="entry name" value="PHAGE INTEGRASE-RELATED"/>
    <property type="match status" value="1"/>
</dbReference>
<dbReference type="PROSITE" id="PS51898">
    <property type="entry name" value="TYR_RECOMBINASE"/>
    <property type="match status" value="1"/>
</dbReference>
<dbReference type="InterPro" id="IPR010998">
    <property type="entry name" value="Integrase_recombinase_N"/>
</dbReference>
<dbReference type="Gene3D" id="1.10.443.10">
    <property type="entry name" value="Intergrase catalytic core"/>
    <property type="match status" value="1"/>
</dbReference>
<comment type="similarity">
    <text evidence="1">Belongs to the 'phage' integrase family.</text>
</comment>
<organism evidence="6 7">
    <name type="scientific">Micromonospora sonchi</name>
    <dbReference type="NCBI Taxonomy" id="1763543"/>
    <lineage>
        <taxon>Bacteria</taxon>
        <taxon>Bacillati</taxon>
        <taxon>Actinomycetota</taxon>
        <taxon>Actinomycetes</taxon>
        <taxon>Micromonosporales</taxon>
        <taxon>Micromonosporaceae</taxon>
        <taxon>Micromonospora</taxon>
    </lineage>
</organism>
<protein>
    <recommendedName>
        <fullName evidence="5">Tyr recombinase domain-containing protein</fullName>
    </recommendedName>
</protein>
<evidence type="ECO:0000313" key="6">
    <source>
        <dbReference type="EMBL" id="GGM65853.1"/>
    </source>
</evidence>
<keyword evidence="3" id="KW-0233">DNA recombination</keyword>
<evidence type="ECO:0000256" key="1">
    <source>
        <dbReference type="ARBA" id="ARBA00008857"/>
    </source>
</evidence>
<evidence type="ECO:0000256" key="2">
    <source>
        <dbReference type="ARBA" id="ARBA00023125"/>
    </source>
</evidence>
<dbReference type="GO" id="GO:0006310">
    <property type="term" value="P:DNA recombination"/>
    <property type="evidence" value="ECO:0007669"/>
    <property type="project" value="UniProtKB-KW"/>
</dbReference>
<dbReference type="InterPro" id="IPR013762">
    <property type="entry name" value="Integrase-like_cat_sf"/>
</dbReference>
<dbReference type="EMBL" id="BMNB01000048">
    <property type="protein sequence ID" value="GGM65853.1"/>
    <property type="molecule type" value="Genomic_DNA"/>
</dbReference>
<gene>
    <name evidence="6" type="ORF">GCM10011608_58880</name>
</gene>
<dbReference type="AlphaFoldDB" id="A0A917X3I1"/>
<dbReference type="GO" id="GO:0015074">
    <property type="term" value="P:DNA integration"/>
    <property type="evidence" value="ECO:0007669"/>
    <property type="project" value="InterPro"/>
</dbReference>
<feature type="region of interest" description="Disordered" evidence="4">
    <location>
        <begin position="1"/>
        <end position="22"/>
    </location>
</feature>
<dbReference type="RefSeq" id="WP_189050239.1">
    <property type="nucleotide sequence ID" value="NZ_BMNB01000048.1"/>
</dbReference>
<proteinExistence type="inferred from homology"/>
<dbReference type="SUPFAM" id="SSF56349">
    <property type="entry name" value="DNA breaking-rejoining enzymes"/>
    <property type="match status" value="1"/>
</dbReference>
<dbReference type="InterPro" id="IPR011010">
    <property type="entry name" value="DNA_brk_join_enz"/>
</dbReference>
<evidence type="ECO:0000256" key="4">
    <source>
        <dbReference type="SAM" id="MobiDB-lite"/>
    </source>
</evidence>
<reference evidence="6" key="2">
    <citation type="submission" date="2020-09" db="EMBL/GenBank/DDBJ databases">
        <authorList>
            <person name="Sun Q."/>
            <person name="Zhou Y."/>
        </authorList>
    </citation>
    <scope>NUCLEOTIDE SEQUENCE</scope>
    <source>
        <strain evidence="6">CGMCC 4.7312</strain>
    </source>
</reference>
<keyword evidence="2" id="KW-0238">DNA-binding</keyword>
<dbReference type="InterPro" id="IPR002104">
    <property type="entry name" value="Integrase_catalytic"/>
</dbReference>
<dbReference type="CDD" id="cd00397">
    <property type="entry name" value="DNA_BRE_C"/>
    <property type="match status" value="1"/>
</dbReference>
<name>A0A917X3I1_9ACTN</name>
<dbReference type="PANTHER" id="PTHR30349:SF41">
    <property type="entry name" value="INTEGRASE_RECOMBINASE PROTEIN MJ0367-RELATED"/>
    <property type="match status" value="1"/>
</dbReference>
<dbReference type="GO" id="GO:0003677">
    <property type="term" value="F:DNA binding"/>
    <property type="evidence" value="ECO:0007669"/>
    <property type="project" value="UniProtKB-KW"/>
</dbReference>
<evidence type="ECO:0000313" key="7">
    <source>
        <dbReference type="Proteomes" id="UP000608890"/>
    </source>
</evidence>
<evidence type="ECO:0000256" key="3">
    <source>
        <dbReference type="ARBA" id="ARBA00023172"/>
    </source>
</evidence>
<comment type="caution">
    <text evidence="6">The sequence shown here is derived from an EMBL/GenBank/DDBJ whole genome shotgun (WGS) entry which is preliminary data.</text>
</comment>
<sequence>MTGAVLPLPSSPRPPADSRARHCPPEEYAAFVEGCRRYSADRKIRLHRRHARFLRQFPHLNDWFDQPLRQRLGWRNKTTQTHRRGPGPDFDVTAGWINYNAREYLVYLSLTGRLRLDWGWLLGIGGLKPWPIADALGLPLTAQVDQLRRQADALGHDPDSSQFRLPWTIMRLVLHHGNPDLTAITADDVEDMREAVRSVEQIPGITEVLLPKQLATIKNNWGTNVFRTGIALFHAGFTDRLPRRLSVRPRKSLSTKPRIAAVMERYLTERALLVRPATMPGSRQGLRWLGTWLAQQRADVDSLAQLTRADLLDFMTWLNAQRQAKHPDRPLGDAYRRSLISEVTVFFRYGAHAEWPDMPARPVLTRMDVPRTVQRVPRYIPEHQLEPLMAAIRALDCPMQRAALLIARWSGGRRGEIRRLHLDCLDTYPDGTPRLRLAAGKALKERTVPIHPEAAEAIGRVLDLRAGQNDRGVYDSDIGKMVRYLFLNNGRLADVEYLFAIPLGRICDELGILTADGKPAIHPHRFRHTLGTQLAEKGARTQTIMKILGHLSAGMSMTYSQISDPVVLADYQAVLQPGATIAGPLADTLRRGELDQIALDWLQTNFYKTELELGRCLRLPQEGPCECDIYLTCPKFVTTPQYIPRLQERLRTEEQLIADATERGWAREVERHRCTADRIRGLLDELGPAATANS</sequence>
<dbReference type="Pfam" id="PF00589">
    <property type="entry name" value="Phage_integrase"/>
    <property type="match status" value="1"/>
</dbReference>
<dbReference type="Proteomes" id="UP000608890">
    <property type="component" value="Unassembled WGS sequence"/>
</dbReference>
<reference evidence="6" key="1">
    <citation type="journal article" date="2014" name="Int. J. Syst. Evol. Microbiol.">
        <title>Complete genome sequence of Corynebacterium casei LMG S-19264T (=DSM 44701T), isolated from a smear-ripened cheese.</title>
        <authorList>
            <consortium name="US DOE Joint Genome Institute (JGI-PGF)"/>
            <person name="Walter F."/>
            <person name="Albersmeier A."/>
            <person name="Kalinowski J."/>
            <person name="Ruckert C."/>
        </authorList>
    </citation>
    <scope>NUCLEOTIDE SEQUENCE</scope>
    <source>
        <strain evidence="6">CGMCC 4.7312</strain>
    </source>
</reference>
<dbReference type="Gene3D" id="1.10.150.130">
    <property type="match status" value="1"/>
</dbReference>
<accession>A0A917X3I1</accession>
<keyword evidence="7" id="KW-1185">Reference proteome</keyword>
<feature type="domain" description="Tyr recombinase" evidence="5">
    <location>
        <begin position="375"/>
        <end position="573"/>
    </location>
</feature>
<evidence type="ECO:0000259" key="5">
    <source>
        <dbReference type="PROSITE" id="PS51898"/>
    </source>
</evidence>